<dbReference type="CDD" id="cd16936">
    <property type="entry name" value="HATPase_RsbW-like"/>
    <property type="match status" value="1"/>
</dbReference>
<dbReference type="InterPro" id="IPR025847">
    <property type="entry name" value="MEDS_domain"/>
</dbReference>
<evidence type="ECO:0000256" key="1">
    <source>
        <dbReference type="ARBA" id="ARBA00022527"/>
    </source>
</evidence>
<dbReference type="AlphaFoldDB" id="A0A411YCW2"/>
<organism evidence="4 5">
    <name type="scientific">Egibacter rhizosphaerae</name>
    <dbReference type="NCBI Taxonomy" id="1670831"/>
    <lineage>
        <taxon>Bacteria</taxon>
        <taxon>Bacillati</taxon>
        <taxon>Actinomycetota</taxon>
        <taxon>Nitriliruptoria</taxon>
        <taxon>Egibacterales</taxon>
        <taxon>Egibacteraceae</taxon>
        <taxon>Egibacter</taxon>
    </lineage>
</organism>
<accession>A0A411YCW2</accession>
<dbReference type="InterPro" id="IPR050267">
    <property type="entry name" value="Anti-sigma-factor_SerPK"/>
</dbReference>
<proteinExistence type="predicted"/>
<dbReference type="Pfam" id="PF14417">
    <property type="entry name" value="MEDS"/>
    <property type="match status" value="1"/>
</dbReference>
<evidence type="ECO:0000313" key="5">
    <source>
        <dbReference type="Proteomes" id="UP000291469"/>
    </source>
</evidence>
<gene>
    <name evidence="4" type="ORF">ER308_05600</name>
</gene>
<evidence type="ECO:0000259" key="3">
    <source>
        <dbReference type="Pfam" id="PF14417"/>
    </source>
</evidence>
<keyword evidence="1" id="KW-0723">Serine/threonine-protein kinase</keyword>
<dbReference type="InterPro" id="IPR003594">
    <property type="entry name" value="HATPase_dom"/>
</dbReference>
<dbReference type="PANTHER" id="PTHR35526">
    <property type="entry name" value="ANTI-SIGMA-F FACTOR RSBW-RELATED"/>
    <property type="match status" value="1"/>
</dbReference>
<dbReference type="Proteomes" id="UP000291469">
    <property type="component" value="Chromosome"/>
</dbReference>
<dbReference type="InterPro" id="IPR047718">
    <property type="entry name" value="RsbA-like_anti_sig"/>
</dbReference>
<evidence type="ECO:0000313" key="4">
    <source>
        <dbReference type="EMBL" id="QBI19071.1"/>
    </source>
</evidence>
<feature type="domain" description="Histidine kinase/HSP90-like ATPase" evidence="2">
    <location>
        <begin position="198"/>
        <end position="313"/>
    </location>
</feature>
<dbReference type="GO" id="GO:0004674">
    <property type="term" value="F:protein serine/threonine kinase activity"/>
    <property type="evidence" value="ECO:0007669"/>
    <property type="project" value="UniProtKB-KW"/>
</dbReference>
<evidence type="ECO:0000259" key="2">
    <source>
        <dbReference type="Pfam" id="PF13581"/>
    </source>
</evidence>
<dbReference type="InterPro" id="IPR036890">
    <property type="entry name" value="HATPase_C_sf"/>
</dbReference>
<keyword evidence="5" id="KW-1185">Reference proteome</keyword>
<dbReference type="RefSeq" id="WP_131154068.1">
    <property type="nucleotide sequence ID" value="NZ_CP036402.1"/>
</dbReference>
<dbReference type="KEGG" id="erz:ER308_05600"/>
<keyword evidence="4" id="KW-0808">Transferase</keyword>
<keyword evidence="4" id="KW-0418">Kinase</keyword>
<dbReference type="EMBL" id="CP036402">
    <property type="protein sequence ID" value="QBI19071.1"/>
    <property type="molecule type" value="Genomic_DNA"/>
</dbReference>
<dbReference type="PANTHER" id="PTHR35526:SF3">
    <property type="entry name" value="ANTI-SIGMA-F FACTOR RSBW"/>
    <property type="match status" value="1"/>
</dbReference>
<dbReference type="SUPFAM" id="SSF55874">
    <property type="entry name" value="ATPase domain of HSP90 chaperone/DNA topoisomerase II/histidine kinase"/>
    <property type="match status" value="1"/>
</dbReference>
<dbReference type="OrthoDB" id="4088450at2"/>
<reference evidence="4 5" key="1">
    <citation type="submission" date="2019-01" db="EMBL/GenBank/DDBJ databases">
        <title>Egibacter rhizosphaerae EGI 80759T.</title>
        <authorList>
            <person name="Chen D.-D."/>
            <person name="Tian Y."/>
            <person name="Jiao J.-Y."/>
            <person name="Zhang X.-T."/>
            <person name="Zhang Y.-G."/>
            <person name="Zhang Y."/>
            <person name="Xiao M."/>
            <person name="Shu W.-S."/>
            <person name="Li W.-J."/>
        </authorList>
    </citation>
    <scope>NUCLEOTIDE SEQUENCE [LARGE SCALE GENOMIC DNA]</scope>
    <source>
        <strain evidence="4 5">EGI 80759</strain>
    </source>
</reference>
<protein>
    <submittedName>
        <fullName evidence="4">Sensor histidine kinase</fullName>
    </submittedName>
</protein>
<dbReference type="NCBIfam" id="NF041045">
    <property type="entry name" value="RsbA_anti_sig"/>
    <property type="match status" value="1"/>
</dbReference>
<sequence length="317" mass="35554">MNEAGVNVLQHDAFLYRSDREFGETLEPFVRAGLEEREPVLAVTRQSNIAQLRECLGADAERVTFADSAEFYRHPTRTIEGYHRALEGRLHAGAARVRVIGEVPFEGSESERREWVRYEAALNHVFADRPVWIVCPYDLRVLPADLVRDAARTHPWVQHDGRRSPSDRYEDPARVVQEVVDGSSLPEHATTELEVDGELSSARAVVREFGLRHGVDSDVSEQFTMAVNEALTNAFQHGRPPVWLRLYADEPTTVSCEIHDAGGQLLDPLAGYAPPSSVDGHLAEAGMGLWLARSLCDRVELVPYRDATVLRLVKRVR</sequence>
<dbReference type="Pfam" id="PF13581">
    <property type="entry name" value="HATPase_c_2"/>
    <property type="match status" value="1"/>
</dbReference>
<dbReference type="Gene3D" id="3.30.565.10">
    <property type="entry name" value="Histidine kinase-like ATPase, C-terminal domain"/>
    <property type="match status" value="1"/>
</dbReference>
<name>A0A411YCW2_9ACTN</name>
<feature type="domain" description="MEDS" evidence="3">
    <location>
        <begin position="11"/>
        <end position="155"/>
    </location>
</feature>